<evidence type="ECO:0000313" key="6">
    <source>
        <dbReference type="EMBL" id="PJZ70130.1"/>
    </source>
</evidence>
<dbReference type="PROSITE" id="PS50893">
    <property type="entry name" value="ABC_TRANSPORTER_2"/>
    <property type="match status" value="1"/>
</dbReference>
<dbReference type="Pfam" id="PF00005">
    <property type="entry name" value="ABC_tran"/>
    <property type="match status" value="1"/>
</dbReference>
<dbReference type="InterPro" id="IPR027417">
    <property type="entry name" value="P-loop_NTPase"/>
</dbReference>
<dbReference type="OrthoDB" id="9775135at2"/>
<dbReference type="SMART" id="SM00382">
    <property type="entry name" value="AAA"/>
    <property type="match status" value="1"/>
</dbReference>
<gene>
    <name evidence="6" type="ORF">CH360_07880</name>
    <name evidence="7" type="ORF">CH373_10135</name>
</gene>
<dbReference type="Proteomes" id="UP000231990">
    <property type="component" value="Unassembled WGS sequence"/>
</dbReference>
<dbReference type="PANTHER" id="PTHR43335">
    <property type="entry name" value="ABC TRANSPORTER, ATP-BINDING PROTEIN"/>
    <property type="match status" value="1"/>
</dbReference>
<organism evidence="7 9">
    <name type="scientific">Leptospira perolatii</name>
    <dbReference type="NCBI Taxonomy" id="2023191"/>
    <lineage>
        <taxon>Bacteria</taxon>
        <taxon>Pseudomonadati</taxon>
        <taxon>Spirochaetota</taxon>
        <taxon>Spirochaetia</taxon>
        <taxon>Leptospirales</taxon>
        <taxon>Leptospiraceae</taxon>
        <taxon>Leptospira</taxon>
    </lineage>
</organism>
<sequence>MDSIVADQLSHSFPGRIAISDISFRISKGKITGLLGPNGAGKTTTMRILSGCLIPQEGNVFYESSRIDLHRTEIQSKLGYLPESAPLYEDLTVSEFLDFLARVRSVSSEIISKRVREVLELCELLEVFRVPIKFLSKGFKQRVALAGTLVHDPEVLILDEPSSGLDPHQISSIRSLIRNLGKEKILLLSTHILQEVEELCDQVIILHKGRIVADLKVQDLRRQQPITLVADTDLKTVQESLSDLNCLVEEVGFGSEKEFRILSENLSPESIFEKIRSAKFAVKEFRREKKSLESLFKELTA</sequence>
<keyword evidence="3" id="KW-0547">Nucleotide-binding</keyword>
<dbReference type="InterPro" id="IPR003593">
    <property type="entry name" value="AAA+_ATPase"/>
</dbReference>
<evidence type="ECO:0000256" key="2">
    <source>
        <dbReference type="ARBA" id="ARBA00022448"/>
    </source>
</evidence>
<feature type="domain" description="ABC transporter" evidence="5">
    <location>
        <begin position="4"/>
        <end position="233"/>
    </location>
</feature>
<keyword evidence="2" id="KW-0813">Transport</keyword>
<dbReference type="CDD" id="cd03230">
    <property type="entry name" value="ABC_DR_subfamily_A"/>
    <property type="match status" value="1"/>
</dbReference>
<evidence type="ECO:0000256" key="3">
    <source>
        <dbReference type="ARBA" id="ARBA00022741"/>
    </source>
</evidence>
<comment type="similarity">
    <text evidence="1">Belongs to the ABC transporter superfamily.</text>
</comment>
<dbReference type="EMBL" id="NPDZ01000005">
    <property type="protein sequence ID" value="PJZ73319.1"/>
    <property type="molecule type" value="Genomic_DNA"/>
</dbReference>
<evidence type="ECO:0000256" key="4">
    <source>
        <dbReference type="ARBA" id="ARBA00022840"/>
    </source>
</evidence>
<dbReference type="SUPFAM" id="SSF52540">
    <property type="entry name" value="P-loop containing nucleoside triphosphate hydrolases"/>
    <property type="match status" value="1"/>
</dbReference>
<accession>A0A2M9ZMV6</accession>
<dbReference type="GO" id="GO:0005524">
    <property type="term" value="F:ATP binding"/>
    <property type="evidence" value="ECO:0007669"/>
    <property type="project" value="UniProtKB-KW"/>
</dbReference>
<name>A0A2M9ZMV6_9LEPT</name>
<dbReference type="Gene3D" id="3.40.50.300">
    <property type="entry name" value="P-loop containing nucleotide triphosphate hydrolases"/>
    <property type="match status" value="1"/>
</dbReference>
<dbReference type="Proteomes" id="UP000231962">
    <property type="component" value="Unassembled WGS sequence"/>
</dbReference>
<evidence type="ECO:0000256" key="1">
    <source>
        <dbReference type="ARBA" id="ARBA00005417"/>
    </source>
</evidence>
<dbReference type="EMBL" id="NPDY01000005">
    <property type="protein sequence ID" value="PJZ70130.1"/>
    <property type="molecule type" value="Genomic_DNA"/>
</dbReference>
<dbReference type="GO" id="GO:0016887">
    <property type="term" value="F:ATP hydrolysis activity"/>
    <property type="evidence" value="ECO:0007669"/>
    <property type="project" value="InterPro"/>
</dbReference>
<evidence type="ECO:0000313" key="9">
    <source>
        <dbReference type="Proteomes" id="UP000231990"/>
    </source>
</evidence>
<dbReference type="RefSeq" id="WP_100713467.1">
    <property type="nucleotide sequence ID" value="NZ_NPDY01000005.1"/>
</dbReference>
<protein>
    <submittedName>
        <fullName evidence="7">ABC transporter ATP-binding protein</fullName>
    </submittedName>
</protein>
<proteinExistence type="inferred from homology"/>
<reference evidence="8 9" key="1">
    <citation type="submission" date="2017-07" db="EMBL/GenBank/DDBJ databases">
        <title>Leptospira spp. isolated from tropical soils.</title>
        <authorList>
            <person name="Thibeaux R."/>
            <person name="Iraola G."/>
            <person name="Ferres I."/>
            <person name="Bierque E."/>
            <person name="Girault D."/>
            <person name="Soupe-Gilbert M.-E."/>
            <person name="Picardeau M."/>
            <person name="Goarant C."/>
        </authorList>
    </citation>
    <scope>NUCLEOTIDE SEQUENCE [LARGE SCALE GENOMIC DNA]</scope>
    <source>
        <strain evidence="7 9">FH1-B-B1</strain>
        <strain evidence="6 8">FH1-B-C1</strain>
    </source>
</reference>
<dbReference type="InterPro" id="IPR003439">
    <property type="entry name" value="ABC_transporter-like_ATP-bd"/>
</dbReference>
<keyword evidence="8" id="KW-1185">Reference proteome</keyword>
<evidence type="ECO:0000313" key="7">
    <source>
        <dbReference type="EMBL" id="PJZ73319.1"/>
    </source>
</evidence>
<evidence type="ECO:0000313" key="8">
    <source>
        <dbReference type="Proteomes" id="UP000231962"/>
    </source>
</evidence>
<dbReference type="PANTHER" id="PTHR43335:SF4">
    <property type="entry name" value="ABC TRANSPORTER, ATP-BINDING PROTEIN"/>
    <property type="match status" value="1"/>
</dbReference>
<dbReference type="AlphaFoldDB" id="A0A2M9ZMV6"/>
<comment type="caution">
    <text evidence="7">The sequence shown here is derived from an EMBL/GenBank/DDBJ whole genome shotgun (WGS) entry which is preliminary data.</text>
</comment>
<evidence type="ECO:0000259" key="5">
    <source>
        <dbReference type="PROSITE" id="PS50893"/>
    </source>
</evidence>
<keyword evidence="4 7" id="KW-0067">ATP-binding</keyword>